<dbReference type="OrthoDB" id="252470at2"/>
<evidence type="ECO:0000313" key="5">
    <source>
        <dbReference type="EMBL" id="MXO02034.1"/>
    </source>
</evidence>
<feature type="domain" description="HTH araC/xylS-type" evidence="4">
    <location>
        <begin position="229"/>
        <end position="330"/>
    </location>
</feature>
<dbReference type="InterPro" id="IPR020449">
    <property type="entry name" value="Tscrpt_reg_AraC-type_HTH"/>
</dbReference>
<dbReference type="SUPFAM" id="SSF46689">
    <property type="entry name" value="Homeodomain-like"/>
    <property type="match status" value="1"/>
</dbReference>
<dbReference type="EMBL" id="WUML01000016">
    <property type="protein sequence ID" value="MXO02034.1"/>
    <property type="molecule type" value="Genomic_DNA"/>
</dbReference>
<dbReference type="PANTHER" id="PTHR46796">
    <property type="entry name" value="HTH-TYPE TRANSCRIPTIONAL ACTIVATOR RHAS-RELATED"/>
    <property type="match status" value="1"/>
</dbReference>
<dbReference type="InterPro" id="IPR050204">
    <property type="entry name" value="AraC_XylS_family_regulators"/>
</dbReference>
<dbReference type="InterPro" id="IPR035418">
    <property type="entry name" value="AraC-bd_2"/>
</dbReference>
<dbReference type="GO" id="GO:0043565">
    <property type="term" value="F:sequence-specific DNA binding"/>
    <property type="evidence" value="ECO:0007669"/>
    <property type="project" value="InterPro"/>
</dbReference>
<dbReference type="InterPro" id="IPR009057">
    <property type="entry name" value="Homeodomain-like_sf"/>
</dbReference>
<evidence type="ECO:0000256" key="2">
    <source>
        <dbReference type="ARBA" id="ARBA00023125"/>
    </source>
</evidence>
<dbReference type="AlphaFoldDB" id="A0A6N8TLM4"/>
<dbReference type="InterPro" id="IPR018060">
    <property type="entry name" value="HTH_AraC"/>
</dbReference>
<dbReference type="RefSeq" id="WP_160787333.1">
    <property type="nucleotide sequence ID" value="NZ_CP086610.1"/>
</dbReference>
<reference evidence="5 6" key="1">
    <citation type="submission" date="2019-12" db="EMBL/GenBank/DDBJ databases">
        <title>Shinella granuli gen. nov., sp. nov., and proposal of the reclassification of Zoogloea ramigera ATCC 19623 as Shinella zoogloeoides sp. nov.</title>
        <authorList>
            <person name="Gao J."/>
        </authorList>
    </citation>
    <scope>NUCLEOTIDE SEQUENCE [LARGE SCALE GENOMIC DNA]</scope>
    <source>
        <strain evidence="5 6">DSM 287</strain>
    </source>
</reference>
<dbReference type="InterPro" id="IPR018062">
    <property type="entry name" value="HTH_AraC-typ_CS"/>
</dbReference>
<name>A0A6N8TLM4_SHIZO</name>
<dbReference type="PROSITE" id="PS00041">
    <property type="entry name" value="HTH_ARAC_FAMILY_1"/>
    <property type="match status" value="1"/>
</dbReference>
<accession>A0A6N8TLM4</accession>
<sequence length="331" mass="36490">MHAIKGGSVERIRYSSADLDGGEALRREQWISSLSSGYAHLHADPVMETAFKGELSIAKAGQVSIGSIRGTVKSITRSRENITVQNTNNLVLLLNAGPSSLCVDQSRRSVELASGASVVIEQCEPSLIRVSDGNCNLVAVQTERDHVRLRYAGVEDCLMSVVPASTPLQGLIQAYLAMLVDPAGLTTPLINQFAPDHIADIIAAAASSTRPAPLQGEARFGVLSRERLEEARRYIRQNLDNPDLNDEHVADHISISQSQLRKDFEREGLSIGRYIRERRLDRALTMLRDPACSRYRIIDIAFACGFRNLVTFNRAFRDAYGATPSELRQNF</sequence>
<evidence type="ECO:0000256" key="1">
    <source>
        <dbReference type="ARBA" id="ARBA00023015"/>
    </source>
</evidence>
<evidence type="ECO:0000259" key="4">
    <source>
        <dbReference type="PROSITE" id="PS01124"/>
    </source>
</evidence>
<dbReference type="Gene3D" id="1.10.10.60">
    <property type="entry name" value="Homeodomain-like"/>
    <property type="match status" value="1"/>
</dbReference>
<evidence type="ECO:0000256" key="3">
    <source>
        <dbReference type="ARBA" id="ARBA00023163"/>
    </source>
</evidence>
<dbReference type="PRINTS" id="PR00032">
    <property type="entry name" value="HTHARAC"/>
</dbReference>
<dbReference type="PROSITE" id="PS01124">
    <property type="entry name" value="HTH_ARAC_FAMILY_2"/>
    <property type="match status" value="1"/>
</dbReference>
<dbReference type="GO" id="GO:0003700">
    <property type="term" value="F:DNA-binding transcription factor activity"/>
    <property type="evidence" value="ECO:0007669"/>
    <property type="project" value="InterPro"/>
</dbReference>
<proteinExistence type="predicted"/>
<protein>
    <submittedName>
        <fullName evidence="5">Helix-turn-helix domain-containing protein</fullName>
    </submittedName>
</protein>
<keyword evidence="2" id="KW-0238">DNA-binding</keyword>
<organism evidence="5 6">
    <name type="scientific">Shinella zoogloeoides</name>
    <name type="common">Crabtreella saccharophila</name>
    <dbReference type="NCBI Taxonomy" id="352475"/>
    <lineage>
        <taxon>Bacteria</taxon>
        <taxon>Pseudomonadati</taxon>
        <taxon>Pseudomonadota</taxon>
        <taxon>Alphaproteobacteria</taxon>
        <taxon>Hyphomicrobiales</taxon>
        <taxon>Rhizobiaceae</taxon>
        <taxon>Shinella</taxon>
    </lineage>
</organism>
<dbReference type="Pfam" id="PF12833">
    <property type="entry name" value="HTH_18"/>
    <property type="match status" value="1"/>
</dbReference>
<evidence type="ECO:0000313" key="6">
    <source>
        <dbReference type="Proteomes" id="UP000440304"/>
    </source>
</evidence>
<keyword evidence="1" id="KW-0805">Transcription regulation</keyword>
<keyword evidence="3" id="KW-0804">Transcription</keyword>
<dbReference type="PANTHER" id="PTHR46796:SF6">
    <property type="entry name" value="ARAC SUBFAMILY"/>
    <property type="match status" value="1"/>
</dbReference>
<dbReference type="Pfam" id="PF14525">
    <property type="entry name" value="AraC_binding_2"/>
    <property type="match status" value="1"/>
</dbReference>
<dbReference type="SMART" id="SM00342">
    <property type="entry name" value="HTH_ARAC"/>
    <property type="match status" value="1"/>
</dbReference>
<dbReference type="Proteomes" id="UP000440304">
    <property type="component" value="Unassembled WGS sequence"/>
</dbReference>
<comment type="caution">
    <text evidence="5">The sequence shown here is derived from an EMBL/GenBank/DDBJ whole genome shotgun (WGS) entry which is preliminary data.</text>
</comment>
<gene>
    <name evidence="5" type="ORF">GR156_17065</name>
</gene>